<name>A0ABR5NP88_9GAMM</name>
<feature type="transmembrane region" description="Helical" evidence="1">
    <location>
        <begin position="109"/>
        <end position="128"/>
    </location>
</feature>
<protein>
    <recommendedName>
        <fullName evidence="4">DUF805 domain-containing protein</fullName>
    </recommendedName>
</protein>
<comment type="caution">
    <text evidence="2">The sequence shown here is derived from an EMBL/GenBank/DDBJ whole genome shotgun (WGS) entry which is preliminary data.</text>
</comment>
<feature type="transmembrane region" description="Helical" evidence="1">
    <location>
        <begin position="178"/>
        <end position="195"/>
    </location>
</feature>
<keyword evidence="1" id="KW-0812">Transmembrane</keyword>
<accession>A0ABR5NP88</accession>
<dbReference type="RefSeq" id="WP_055767160.1">
    <property type="nucleotide sequence ID" value="NZ_LDJG01000002.1"/>
</dbReference>
<evidence type="ECO:0000313" key="2">
    <source>
        <dbReference type="EMBL" id="KRG60553.1"/>
    </source>
</evidence>
<evidence type="ECO:0008006" key="4">
    <source>
        <dbReference type="Google" id="ProtNLM"/>
    </source>
</evidence>
<proteinExistence type="predicted"/>
<evidence type="ECO:0000256" key="1">
    <source>
        <dbReference type="SAM" id="Phobius"/>
    </source>
</evidence>
<reference evidence="2 3" key="1">
    <citation type="submission" date="2015-05" db="EMBL/GenBank/DDBJ databases">
        <title>Genome sequencing and analysis of members of genus Stenotrophomonas.</title>
        <authorList>
            <person name="Patil P.P."/>
            <person name="Midha S."/>
            <person name="Patil P.B."/>
        </authorList>
    </citation>
    <scope>NUCLEOTIDE SEQUENCE [LARGE SCALE GENOMIC DNA]</scope>
    <source>
        <strain evidence="2 3">DSM 12575</strain>
    </source>
</reference>
<feature type="transmembrane region" description="Helical" evidence="1">
    <location>
        <begin position="148"/>
        <end position="173"/>
    </location>
</feature>
<evidence type="ECO:0000313" key="3">
    <source>
        <dbReference type="Proteomes" id="UP000050902"/>
    </source>
</evidence>
<dbReference type="EMBL" id="LDJG01000002">
    <property type="protein sequence ID" value="KRG60553.1"/>
    <property type="molecule type" value="Genomic_DNA"/>
</dbReference>
<gene>
    <name evidence="2" type="ORF">ABB22_01220</name>
</gene>
<feature type="transmembrane region" description="Helical" evidence="1">
    <location>
        <begin position="231"/>
        <end position="248"/>
    </location>
</feature>
<keyword evidence="3" id="KW-1185">Reference proteome</keyword>
<keyword evidence="1" id="KW-0472">Membrane</keyword>
<dbReference type="Proteomes" id="UP000050902">
    <property type="component" value="Unassembled WGS sequence"/>
</dbReference>
<sequence>MRGKIIHYNASDGKGLVAATGQQFAFQIGQWRSDSAPAVNQTVELQFGEDGTLQSLAKVGDEVLLREKASELAGRLGGVGGAALGTLKANSPGAAEGLQGGITRLGKPVLGLYAVFAVSALLLPYLKIRHPFGGEGRSFSLVGLSDLSQQLGTSVGGSFLPWLAILACALPLFWRSRIAWLALLLPLLATLKPFWDVAWAIRKVTQQASQFDARMGNAIAGRLLDTLGTGVGLWLCLLTALALAAFGLKRTVLPPTDTATPQE</sequence>
<organism evidence="2 3">
    <name type="scientific">Stenotrophomonas nitritireducens</name>
    <dbReference type="NCBI Taxonomy" id="83617"/>
    <lineage>
        <taxon>Bacteria</taxon>
        <taxon>Pseudomonadati</taxon>
        <taxon>Pseudomonadota</taxon>
        <taxon>Gammaproteobacteria</taxon>
        <taxon>Lysobacterales</taxon>
        <taxon>Lysobacteraceae</taxon>
        <taxon>Stenotrophomonas</taxon>
    </lineage>
</organism>
<keyword evidence="1" id="KW-1133">Transmembrane helix</keyword>